<keyword evidence="8" id="KW-1185">Reference proteome</keyword>
<keyword evidence="3" id="KW-0863">Zinc-finger</keyword>
<feature type="domain" description="HAT C-terminal dimerisation" evidence="6">
    <location>
        <begin position="10"/>
        <end position="85"/>
    </location>
</feature>
<evidence type="ECO:0000313" key="8">
    <source>
        <dbReference type="Proteomes" id="UP000037035"/>
    </source>
</evidence>
<evidence type="ECO:0000259" key="6">
    <source>
        <dbReference type="Pfam" id="PF05699"/>
    </source>
</evidence>
<evidence type="ECO:0000313" key="7">
    <source>
        <dbReference type="EMBL" id="KNZ60195.1"/>
    </source>
</evidence>
<accession>A0A0L6VJ87</accession>
<dbReference type="GO" id="GO:0005634">
    <property type="term" value="C:nucleus"/>
    <property type="evidence" value="ECO:0007669"/>
    <property type="project" value="UniProtKB-SubCell"/>
</dbReference>
<dbReference type="EMBL" id="LAVV01006390">
    <property type="protein sequence ID" value="KNZ60195.1"/>
    <property type="molecule type" value="Genomic_DNA"/>
</dbReference>
<name>A0A0L6VJ87_9BASI</name>
<dbReference type="PANTHER" id="PTHR46481">
    <property type="entry name" value="ZINC FINGER BED DOMAIN-CONTAINING PROTEIN 4"/>
    <property type="match status" value="1"/>
</dbReference>
<dbReference type="InterPro" id="IPR008906">
    <property type="entry name" value="HATC_C_dom"/>
</dbReference>
<dbReference type="OrthoDB" id="3264316at2759"/>
<dbReference type="PANTHER" id="PTHR46481:SF10">
    <property type="entry name" value="ZINC FINGER BED DOMAIN-CONTAINING PROTEIN 39"/>
    <property type="match status" value="1"/>
</dbReference>
<keyword evidence="4" id="KW-0862">Zinc</keyword>
<dbReference type="GO" id="GO:0046983">
    <property type="term" value="F:protein dimerization activity"/>
    <property type="evidence" value="ECO:0007669"/>
    <property type="project" value="InterPro"/>
</dbReference>
<protein>
    <recommendedName>
        <fullName evidence="6">HAT C-terminal dimerisation domain-containing protein</fullName>
    </recommendedName>
</protein>
<evidence type="ECO:0000256" key="4">
    <source>
        <dbReference type="ARBA" id="ARBA00022833"/>
    </source>
</evidence>
<dbReference type="VEuPathDB" id="FungiDB:VP01_1598g5"/>
<evidence type="ECO:0000256" key="2">
    <source>
        <dbReference type="ARBA" id="ARBA00022723"/>
    </source>
</evidence>
<comment type="subcellular location">
    <subcellularLocation>
        <location evidence="1">Nucleus</location>
    </subcellularLocation>
</comment>
<evidence type="ECO:0000256" key="3">
    <source>
        <dbReference type="ARBA" id="ARBA00022771"/>
    </source>
</evidence>
<dbReference type="AlphaFoldDB" id="A0A0L6VJ87"/>
<organism evidence="7 8">
    <name type="scientific">Puccinia sorghi</name>
    <dbReference type="NCBI Taxonomy" id="27349"/>
    <lineage>
        <taxon>Eukaryota</taxon>
        <taxon>Fungi</taxon>
        <taxon>Dikarya</taxon>
        <taxon>Basidiomycota</taxon>
        <taxon>Pucciniomycotina</taxon>
        <taxon>Pucciniomycetes</taxon>
        <taxon>Pucciniales</taxon>
        <taxon>Pucciniaceae</taxon>
        <taxon>Puccinia</taxon>
    </lineage>
</organism>
<evidence type="ECO:0000256" key="1">
    <source>
        <dbReference type="ARBA" id="ARBA00004123"/>
    </source>
</evidence>
<dbReference type="InterPro" id="IPR012337">
    <property type="entry name" value="RNaseH-like_sf"/>
</dbReference>
<evidence type="ECO:0000256" key="5">
    <source>
        <dbReference type="ARBA" id="ARBA00023242"/>
    </source>
</evidence>
<proteinExistence type="predicted"/>
<keyword evidence="2" id="KW-0479">Metal-binding</keyword>
<keyword evidence="5" id="KW-0539">Nucleus</keyword>
<gene>
    <name evidence="7" type="ORF">VP01_1598g5</name>
</gene>
<dbReference type="Pfam" id="PF05699">
    <property type="entry name" value="Dimer_Tnp_hAT"/>
    <property type="match status" value="1"/>
</dbReference>
<dbReference type="SUPFAM" id="SSF53098">
    <property type="entry name" value="Ribonuclease H-like"/>
    <property type="match status" value="1"/>
</dbReference>
<comment type="caution">
    <text evidence="7">The sequence shown here is derived from an EMBL/GenBank/DDBJ whole genome shotgun (WGS) entry which is preliminary data.</text>
</comment>
<dbReference type="GO" id="GO:0008270">
    <property type="term" value="F:zinc ion binding"/>
    <property type="evidence" value="ECO:0007669"/>
    <property type="project" value="UniProtKB-KW"/>
</dbReference>
<sequence length="95" mass="10688">MVQRSLNCALLEGVCWPDETNILEYCQNQQRIFPTLAKIARCFLAIPATSAASERVLSQGCRIISWQPSSLKPKSIEDLLCLKEWQTSRSPSCCI</sequence>
<dbReference type="Proteomes" id="UP000037035">
    <property type="component" value="Unassembled WGS sequence"/>
</dbReference>
<dbReference type="InterPro" id="IPR052035">
    <property type="entry name" value="ZnF_BED_domain_contain"/>
</dbReference>
<reference evidence="7 8" key="1">
    <citation type="submission" date="2015-08" db="EMBL/GenBank/DDBJ databases">
        <title>Next Generation Sequencing and Analysis of the Genome of Puccinia sorghi L Schw, the Causal Agent of Maize Common Rust.</title>
        <authorList>
            <person name="Rochi L."/>
            <person name="Burguener G."/>
            <person name="Darino M."/>
            <person name="Turjanski A."/>
            <person name="Kreff E."/>
            <person name="Dieguez M.J."/>
            <person name="Sacco F."/>
        </authorList>
    </citation>
    <scope>NUCLEOTIDE SEQUENCE [LARGE SCALE GENOMIC DNA]</scope>
    <source>
        <strain evidence="7 8">RO10H11247</strain>
    </source>
</reference>